<evidence type="ECO:0000256" key="17">
    <source>
        <dbReference type="SAM" id="SignalP"/>
    </source>
</evidence>
<evidence type="ECO:0000313" key="19">
    <source>
        <dbReference type="EMBL" id="CAK9096261.1"/>
    </source>
</evidence>
<feature type="region of interest" description="Disordered" evidence="16">
    <location>
        <begin position="1059"/>
        <end position="1085"/>
    </location>
</feature>
<feature type="domain" description="ATP-dependent DNA ligase family profile" evidence="18">
    <location>
        <begin position="384"/>
        <end position="518"/>
    </location>
</feature>
<dbReference type="InterPro" id="IPR012310">
    <property type="entry name" value="DNA_ligase_ATP-dep_cent"/>
</dbReference>
<evidence type="ECO:0000259" key="18">
    <source>
        <dbReference type="PROSITE" id="PS50160"/>
    </source>
</evidence>
<dbReference type="InterPro" id="IPR012309">
    <property type="entry name" value="DNA_ligase_ATP-dep_C"/>
</dbReference>
<dbReference type="GO" id="GO:0016874">
    <property type="term" value="F:ligase activity"/>
    <property type="evidence" value="ECO:0007669"/>
    <property type="project" value="UniProtKB-KW"/>
</dbReference>
<dbReference type="InterPro" id="IPR000977">
    <property type="entry name" value="DNA_ligase_ATP-dep"/>
</dbReference>
<evidence type="ECO:0000256" key="14">
    <source>
        <dbReference type="ARBA" id="ARBA00041666"/>
    </source>
</evidence>
<evidence type="ECO:0000256" key="16">
    <source>
        <dbReference type="SAM" id="MobiDB-lite"/>
    </source>
</evidence>
<evidence type="ECO:0000256" key="2">
    <source>
        <dbReference type="ARBA" id="ARBA00012727"/>
    </source>
</evidence>
<keyword evidence="17" id="KW-0732">Signal</keyword>
<evidence type="ECO:0000256" key="1">
    <source>
        <dbReference type="ARBA" id="ARBA00007572"/>
    </source>
</evidence>
<evidence type="ECO:0000256" key="15">
    <source>
        <dbReference type="RuleBase" id="RU004196"/>
    </source>
</evidence>
<feature type="region of interest" description="Disordered" evidence="16">
    <location>
        <begin position="818"/>
        <end position="862"/>
    </location>
</feature>
<evidence type="ECO:0000256" key="13">
    <source>
        <dbReference type="ARBA" id="ARBA00041131"/>
    </source>
</evidence>
<dbReference type="PROSITE" id="PS00333">
    <property type="entry name" value="DNA_LIGASE_A2"/>
    <property type="match status" value="1"/>
</dbReference>
<dbReference type="PROSITE" id="PS50160">
    <property type="entry name" value="DNA_LIGASE_A3"/>
    <property type="match status" value="1"/>
</dbReference>
<gene>
    <name evidence="19" type="ORF">SCF082_LOCUS45196</name>
</gene>
<dbReference type="Pfam" id="PF04679">
    <property type="entry name" value="DNA_ligase_A_C"/>
    <property type="match status" value="1"/>
</dbReference>
<evidence type="ECO:0000256" key="4">
    <source>
        <dbReference type="ARBA" id="ARBA00022618"/>
    </source>
</evidence>
<keyword evidence="4" id="KW-0132">Cell division</keyword>
<dbReference type="Proteomes" id="UP001642464">
    <property type="component" value="Unassembled WGS sequence"/>
</dbReference>
<organism evidence="19 20">
    <name type="scientific">Durusdinium trenchii</name>
    <dbReference type="NCBI Taxonomy" id="1381693"/>
    <lineage>
        <taxon>Eukaryota</taxon>
        <taxon>Sar</taxon>
        <taxon>Alveolata</taxon>
        <taxon>Dinophyceae</taxon>
        <taxon>Suessiales</taxon>
        <taxon>Symbiodiniaceae</taxon>
        <taxon>Durusdinium</taxon>
    </lineage>
</organism>
<accession>A0ABP0RAA3</accession>
<comment type="catalytic activity">
    <reaction evidence="12">
        <text>ATP + (deoxyribonucleotide)n-3'-hydroxyl + 5'-phospho-(deoxyribonucleotide)m = (deoxyribonucleotide)n+m + AMP + diphosphate.</text>
        <dbReference type="EC" id="6.5.1.1"/>
    </reaction>
</comment>
<dbReference type="SUPFAM" id="SSF56091">
    <property type="entry name" value="DNA ligase/mRNA capping enzyme, catalytic domain"/>
    <property type="match status" value="1"/>
</dbReference>
<dbReference type="InterPro" id="IPR050191">
    <property type="entry name" value="ATP-dep_DNA_ligase"/>
</dbReference>
<dbReference type="Pfam" id="PF01068">
    <property type="entry name" value="DNA_ligase_A_M"/>
    <property type="match status" value="1"/>
</dbReference>
<protein>
    <recommendedName>
        <fullName evidence="13">DNA ligase 1</fullName>
        <ecNumber evidence="2">6.5.1.1</ecNumber>
    </recommendedName>
    <alternativeName>
        <fullName evidence="14">DNA ligase I</fullName>
    </alternativeName>
</protein>
<evidence type="ECO:0000256" key="6">
    <source>
        <dbReference type="ARBA" id="ARBA00022741"/>
    </source>
</evidence>
<feature type="chain" id="PRO_5045155580" description="DNA ligase 1" evidence="17">
    <location>
        <begin position="23"/>
        <end position="1085"/>
    </location>
</feature>
<dbReference type="EMBL" id="CAXAMM010040918">
    <property type="protein sequence ID" value="CAK9096261.1"/>
    <property type="molecule type" value="Genomic_DNA"/>
</dbReference>
<evidence type="ECO:0000256" key="12">
    <source>
        <dbReference type="ARBA" id="ARBA00034003"/>
    </source>
</evidence>
<evidence type="ECO:0000256" key="5">
    <source>
        <dbReference type="ARBA" id="ARBA00022705"/>
    </source>
</evidence>
<dbReference type="InterPro" id="IPR012308">
    <property type="entry name" value="DNA_ligase_ATP-dep_N"/>
</dbReference>
<keyword evidence="7" id="KW-0227">DNA damage</keyword>
<keyword evidence="11" id="KW-0131">Cell cycle</keyword>
<dbReference type="Gene3D" id="3.30.470.30">
    <property type="entry name" value="DNA ligase/mRNA capping enzyme"/>
    <property type="match status" value="1"/>
</dbReference>
<evidence type="ECO:0000256" key="8">
    <source>
        <dbReference type="ARBA" id="ARBA00022840"/>
    </source>
</evidence>
<feature type="region of interest" description="Disordered" evidence="16">
    <location>
        <begin position="648"/>
        <end position="667"/>
    </location>
</feature>
<keyword evidence="9" id="KW-0233">DNA recombination</keyword>
<sequence>MSRGSVPAALCLVVMLVGSRLCQQLRAFAGRPPCRLTPRPRALATRAMKFSKFAQFLEEASQISGPGSRHRRIQRILTLFEAVRSTEEMKLVLKLMLCDLDKINVGHALLLAAADEMGLKSTKKPAEKLAQWLSRGDVPDVGEGWQRLLKKEGTAGTVEDWNLQQVWEALEKISEIQSEGAVQKRTQLVGKLATGCGRKEPAGGKFICRIMYGKGLGIGANKKTVAKAFAKQRLVPNGERLLEMLEVNPDIDRVLESLEGDCQALAQLWSPITPACAQPSRSVEEVMQKIHTKGKSMNWRAEWKYDGERLQIHADKKSKQVRLFSRNLNNVTGRFPQVLDAMITDKHNFENIILDAEVVAVDGDRILPFQILSRRPRQAQGRTKQQDVADVAFFVFDCLFVDGESILHQPLKERRSRVWKVLSKSDQIRIAEGQAFTDAKELQVALGKSIRASTEGLILKNLDSPYEPGVRTAEWLKLKKDYLDSSLSDSIDAVAVGVRRGNGQRSSVYGSFLLAVRSKGSSGHCKFQTICAVGTGLTNQVLNDLYELCQPLVSDSGVVPDFLDATSAGSKGWMWIKDFWKAPVMEITAADLTESSVHSCGLGHLENSTAIGLRFPRVLRLRPDKGPEQATTTEQVVSMYNDQPQIKSVRRSTKGSGKPKAEPMTKRMAKPEAGLKRNMMRMGMAVVTMFPLRRVRRLGKGEAHLRRGLWDLLTAEVRLMPEKDESPQSPETIPEEKRSWASVFEHFREKGENSETNSASSDLKAFRSFARRAHQLLERQQQRAIQSRRAALHESSLRTERLSLALAEAEELEDLLKQVEPSSKVSESDVERLSGWSTSASSTRASGVSGASGSSGAASQPVQLLSGWEGEDVEARQKLGLLQSAMSQAAGELRSGLLRLSKDSPKELSEDFPGILATFLPQLAQSCADAMQVGEDDWATAEACLLEALAQTSQMTMTLEPADPDFCMPDLDHSTLFTEMPGVQLLEEQRDQRALQKLLERIEALSQRFQSEAPPPVPEAARGQGLKGLKVQTLRSAKLDELEGQVQRLVEENQALEERLEQERARVESPPLGWASFSKRYPFQP</sequence>
<dbReference type="PANTHER" id="PTHR45674:SF4">
    <property type="entry name" value="DNA LIGASE 1"/>
    <property type="match status" value="1"/>
</dbReference>
<dbReference type="InterPro" id="IPR016059">
    <property type="entry name" value="DNA_ligase_ATP-dep_CS"/>
</dbReference>
<name>A0ABP0RAA3_9DINO</name>
<comment type="caution">
    <text evidence="19">The sequence shown here is derived from an EMBL/GenBank/DDBJ whole genome shotgun (WGS) entry which is preliminary data.</text>
</comment>
<dbReference type="InterPro" id="IPR036599">
    <property type="entry name" value="DNA_ligase_N_sf"/>
</dbReference>
<evidence type="ECO:0000256" key="9">
    <source>
        <dbReference type="ARBA" id="ARBA00023172"/>
    </source>
</evidence>
<keyword evidence="6" id="KW-0547">Nucleotide-binding</keyword>
<feature type="compositionally biased region" description="Low complexity" evidence="16">
    <location>
        <begin position="834"/>
        <end position="859"/>
    </location>
</feature>
<evidence type="ECO:0000256" key="7">
    <source>
        <dbReference type="ARBA" id="ARBA00022763"/>
    </source>
</evidence>
<dbReference type="InterPro" id="IPR012340">
    <property type="entry name" value="NA-bd_OB-fold"/>
</dbReference>
<dbReference type="SUPFAM" id="SSF50249">
    <property type="entry name" value="Nucleic acid-binding proteins"/>
    <property type="match status" value="1"/>
</dbReference>
<dbReference type="EC" id="6.5.1.1" evidence="2"/>
<evidence type="ECO:0000256" key="3">
    <source>
        <dbReference type="ARBA" id="ARBA00022598"/>
    </source>
</evidence>
<keyword evidence="20" id="KW-1185">Reference proteome</keyword>
<feature type="signal peptide" evidence="17">
    <location>
        <begin position="1"/>
        <end position="22"/>
    </location>
</feature>
<evidence type="ECO:0000256" key="10">
    <source>
        <dbReference type="ARBA" id="ARBA00023204"/>
    </source>
</evidence>
<keyword evidence="3 19" id="KW-0436">Ligase</keyword>
<keyword evidence="10" id="KW-0234">DNA repair</keyword>
<dbReference type="Gene3D" id="2.40.50.140">
    <property type="entry name" value="Nucleic acid-binding proteins"/>
    <property type="match status" value="1"/>
</dbReference>
<dbReference type="PANTHER" id="PTHR45674">
    <property type="entry name" value="DNA LIGASE 1/3 FAMILY MEMBER"/>
    <property type="match status" value="1"/>
</dbReference>
<keyword evidence="5" id="KW-0235">DNA replication</keyword>
<keyword evidence="8" id="KW-0067">ATP-binding</keyword>
<evidence type="ECO:0000256" key="11">
    <source>
        <dbReference type="ARBA" id="ARBA00023306"/>
    </source>
</evidence>
<dbReference type="SUPFAM" id="SSF117018">
    <property type="entry name" value="ATP-dependent DNA ligase DNA-binding domain"/>
    <property type="match status" value="1"/>
</dbReference>
<dbReference type="NCBIfam" id="TIGR00574">
    <property type="entry name" value="dnl1"/>
    <property type="match status" value="1"/>
</dbReference>
<comment type="similarity">
    <text evidence="1 15">Belongs to the ATP-dependent DNA ligase family.</text>
</comment>
<dbReference type="Gene3D" id="1.10.3260.10">
    <property type="entry name" value="DNA ligase, ATP-dependent, N-terminal domain"/>
    <property type="match status" value="1"/>
</dbReference>
<reference evidence="19 20" key="1">
    <citation type="submission" date="2024-02" db="EMBL/GenBank/DDBJ databases">
        <authorList>
            <person name="Chen Y."/>
            <person name="Shah S."/>
            <person name="Dougan E. K."/>
            <person name="Thang M."/>
            <person name="Chan C."/>
        </authorList>
    </citation>
    <scope>NUCLEOTIDE SEQUENCE [LARGE SCALE GENOMIC DNA]</scope>
</reference>
<proteinExistence type="inferred from homology"/>
<dbReference type="Pfam" id="PF04675">
    <property type="entry name" value="DNA_ligase_A_N"/>
    <property type="match status" value="1"/>
</dbReference>
<evidence type="ECO:0000313" key="20">
    <source>
        <dbReference type="Proteomes" id="UP001642464"/>
    </source>
</evidence>